<feature type="transmembrane region" description="Helical" evidence="1">
    <location>
        <begin position="270"/>
        <end position="291"/>
    </location>
</feature>
<reference evidence="2 3" key="1">
    <citation type="submission" date="2016-01" db="EMBL/GenBank/DDBJ databases">
        <title>Highly variable Streptococcus oralis are common among viridans streptococci isolated from primates.</title>
        <authorList>
            <person name="Denapaite D."/>
            <person name="Rieger M."/>
            <person name="Koendgen S."/>
            <person name="Brueckner R."/>
            <person name="Ochigava I."/>
            <person name="Kappeler P."/>
            <person name="Maetz-Rensing K."/>
            <person name="Leendertz F."/>
            <person name="Hakenbeck R."/>
        </authorList>
    </citation>
    <scope>NUCLEOTIDE SEQUENCE [LARGE SCALE GENOMIC DNA]</scope>
    <source>
        <strain evidence="2 3">DD07</strain>
    </source>
</reference>
<keyword evidence="1" id="KW-0812">Transmembrane</keyword>
<feature type="transmembrane region" description="Helical" evidence="1">
    <location>
        <begin position="218"/>
        <end position="237"/>
    </location>
</feature>
<keyword evidence="1" id="KW-1133">Transmembrane helix</keyword>
<dbReference type="Proteomes" id="UP000070096">
    <property type="component" value="Unassembled WGS sequence"/>
</dbReference>
<evidence type="ECO:0000256" key="1">
    <source>
        <dbReference type="SAM" id="Phobius"/>
    </source>
</evidence>
<dbReference type="AlphaFoldDB" id="A0A139N7N2"/>
<feature type="transmembrane region" description="Helical" evidence="1">
    <location>
        <begin position="165"/>
        <end position="186"/>
    </location>
</feature>
<keyword evidence="1" id="KW-0472">Membrane</keyword>
<evidence type="ECO:0000313" key="2">
    <source>
        <dbReference type="EMBL" id="KXT72075.1"/>
    </source>
</evidence>
<organism evidence="2 3">
    <name type="scientific">Streptococcus gordonii</name>
    <dbReference type="NCBI Taxonomy" id="1302"/>
    <lineage>
        <taxon>Bacteria</taxon>
        <taxon>Bacillati</taxon>
        <taxon>Bacillota</taxon>
        <taxon>Bacilli</taxon>
        <taxon>Lactobacillales</taxon>
        <taxon>Streptococcaceae</taxon>
        <taxon>Streptococcus</taxon>
    </lineage>
</organism>
<dbReference type="EMBL" id="LQRC01000129">
    <property type="protein sequence ID" value="KXT72075.1"/>
    <property type="molecule type" value="Genomic_DNA"/>
</dbReference>
<evidence type="ECO:0000313" key="3">
    <source>
        <dbReference type="Proteomes" id="UP000070096"/>
    </source>
</evidence>
<sequence length="307" mass="33924">MDKLEWQDLASQLGLEYDEDTKIIFGQKDGYNLFIEDAGEKIYRICFSVKGDEALSIAEDLKELKKSTKGMTNAQLTRYKLVITVKGGMTKGRTKETIAECLEAIITFLKEHGFINVCEHTGEAEPTAVYQVGTNLLILSADSFQQLSSNLAIENQSYDQQNENVIGGIVGAFVGCLIGGAVTLGIAQFGYVSFVSGLVMGVCTIKGYELLGKKLSKLGIGISIFFMLVMILFVHQLDWAILITREVGTDVFSAFSYFTNYLLSGGEVHYTYWLNLGLLYLFTGIGAYSMVHNALGNHTLKYVTRKL</sequence>
<accession>A0A139N7N2</accession>
<protein>
    <submittedName>
        <fullName evidence="2">Uncharacterized protein</fullName>
    </submittedName>
</protein>
<gene>
    <name evidence="2" type="ORF">SGODD07_00853</name>
</gene>
<feature type="transmembrane region" description="Helical" evidence="1">
    <location>
        <begin position="192"/>
        <end position="211"/>
    </location>
</feature>
<proteinExistence type="predicted"/>
<name>A0A139N7N2_STRGN</name>
<comment type="caution">
    <text evidence="2">The sequence shown here is derived from an EMBL/GenBank/DDBJ whole genome shotgun (WGS) entry which is preliminary data.</text>
</comment>
<dbReference type="PATRIC" id="fig|1302.21.peg.959"/>